<feature type="chain" id="PRO_5041970863" description="Ig-like domain-containing protein" evidence="1">
    <location>
        <begin position="25"/>
        <end position="326"/>
    </location>
</feature>
<organism evidence="2 3">
    <name type="scientific">Aldrovandia affinis</name>
    <dbReference type="NCBI Taxonomy" id="143900"/>
    <lineage>
        <taxon>Eukaryota</taxon>
        <taxon>Metazoa</taxon>
        <taxon>Chordata</taxon>
        <taxon>Craniata</taxon>
        <taxon>Vertebrata</taxon>
        <taxon>Euteleostomi</taxon>
        <taxon>Actinopterygii</taxon>
        <taxon>Neopterygii</taxon>
        <taxon>Teleostei</taxon>
        <taxon>Notacanthiformes</taxon>
        <taxon>Halosauridae</taxon>
        <taxon>Aldrovandia</taxon>
    </lineage>
</organism>
<dbReference type="Proteomes" id="UP001221898">
    <property type="component" value="Unassembled WGS sequence"/>
</dbReference>
<feature type="non-terminal residue" evidence="2">
    <location>
        <position position="326"/>
    </location>
</feature>
<feature type="signal peptide" evidence="1">
    <location>
        <begin position="1"/>
        <end position="24"/>
    </location>
</feature>
<evidence type="ECO:0000256" key="1">
    <source>
        <dbReference type="SAM" id="SignalP"/>
    </source>
</evidence>
<evidence type="ECO:0008006" key="4">
    <source>
        <dbReference type="Google" id="ProtNLM"/>
    </source>
</evidence>
<evidence type="ECO:0000313" key="2">
    <source>
        <dbReference type="EMBL" id="KAJ8366830.1"/>
    </source>
</evidence>
<dbReference type="SUPFAM" id="SSF48726">
    <property type="entry name" value="Immunoglobulin"/>
    <property type="match status" value="1"/>
</dbReference>
<proteinExistence type="predicted"/>
<accession>A0AAD7VZ57</accession>
<name>A0AAD7VZ57_9TELE</name>
<comment type="caution">
    <text evidence="2">The sequence shown here is derived from an EMBL/GenBank/DDBJ whole genome shotgun (WGS) entry which is preliminary data.</text>
</comment>
<gene>
    <name evidence="2" type="ORF">AAFF_G00339060</name>
</gene>
<keyword evidence="3" id="KW-1185">Reference proteome</keyword>
<sequence length="326" mass="36120">CDQCCPLLLIVCPVTALLAALLSAACVYCCCHREGSREPTVQLKKESARRTDQREEEGVNYATLEIRTGHKRVKTKPIQTPDFCTYSETKSARPTDSVAWRAGRSDRQTDMDGSCIAAVFWLCVCLSLQHRASGETVLRSVKAGANITLHCDLKTLLNVIWYQRCFISNHPVTEFSLNDFDWRKRHKVSGIELEVNRSTASIDLKILNFSDSNLGLYYCATKTRDKDGKDNHLRGNITTELVYADSMSSPSPSPTPLPPGCDQCCPLLLIVCPVTALLSAACGYCCRKRSGLQISRRSEAYVTQRESCVEAGGGLSVYTEVKYAQL</sequence>
<reference evidence="2" key="1">
    <citation type="journal article" date="2023" name="Science">
        <title>Genome structures resolve the early diversification of teleost fishes.</title>
        <authorList>
            <person name="Parey E."/>
            <person name="Louis A."/>
            <person name="Montfort J."/>
            <person name="Bouchez O."/>
            <person name="Roques C."/>
            <person name="Iampietro C."/>
            <person name="Lluch J."/>
            <person name="Castinel A."/>
            <person name="Donnadieu C."/>
            <person name="Desvignes T."/>
            <person name="Floi Bucao C."/>
            <person name="Jouanno E."/>
            <person name="Wen M."/>
            <person name="Mejri S."/>
            <person name="Dirks R."/>
            <person name="Jansen H."/>
            <person name="Henkel C."/>
            <person name="Chen W.J."/>
            <person name="Zahm M."/>
            <person name="Cabau C."/>
            <person name="Klopp C."/>
            <person name="Thompson A.W."/>
            <person name="Robinson-Rechavi M."/>
            <person name="Braasch I."/>
            <person name="Lecointre G."/>
            <person name="Bobe J."/>
            <person name="Postlethwait J.H."/>
            <person name="Berthelot C."/>
            <person name="Roest Crollius H."/>
            <person name="Guiguen Y."/>
        </authorList>
    </citation>
    <scope>NUCLEOTIDE SEQUENCE</scope>
    <source>
        <strain evidence="2">NC1722</strain>
    </source>
</reference>
<keyword evidence="1" id="KW-0732">Signal</keyword>
<dbReference type="AlphaFoldDB" id="A0AAD7VZ57"/>
<protein>
    <recommendedName>
        <fullName evidence="4">Ig-like domain-containing protein</fullName>
    </recommendedName>
</protein>
<dbReference type="InterPro" id="IPR036179">
    <property type="entry name" value="Ig-like_dom_sf"/>
</dbReference>
<evidence type="ECO:0000313" key="3">
    <source>
        <dbReference type="Proteomes" id="UP001221898"/>
    </source>
</evidence>
<dbReference type="EMBL" id="JAINUG010000539">
    <property type="protein sequence ID" value="KAJ8366830.1"/>
    <property type="molecule type" value="Genomic_DNA"/>
</dbReference>
<dbReference type="Gene3D" id="2.60.40.10">
    <property type="entry name" value="Immunoglobulins"/>
    <property type="match status" value="1"/>
</dbReference>
<dbReference type="InterPro" id="IPR013783">
    <property type="entry name" value="Ig-like_fold"/>
</dbReference>